<dbReference type="STRING" id="56193.YP76_25845"/>
<protein>
    <submittedName>
        <fullName evidence="2">Uncharacterized protein</fullName>
    </submittedName>
</protein>
<feature type="transmembrane region" description="Helical" evidence="1">
    <location>
        <begin position="86"/>
        <end position="105"/>
    </location>
</feature>
<sequence length="121" mass="13514">MRELTISASEEIVRRAERRRSRQFWAGLAALTLKLAGFLATTLLLSWGLLALFFFAIGGFSIDGMVIQLHNFTTRYLAADPARLAAFRHLAVAIYCGAALLLMILRRHHILPAPQRSARHG</sequence>
<dbReference type="AlphaFoldDB" id="A0A0M3ALC4"/>
<dbReference type="RefSeq" id="WP_046766243.1">
    <property type="nucleotide sequence ID" value="NZ_LBIC01000022.1"/>
</dbReference>
<keyword evidence="1" id="KW-0812">Transmembrane</keyword>
<gene>
    <name evidence="2" type="ORF">YP76_25845</name>
</gene>
<evidence type="ECO:0000313" key="3">
    <source>
        <dbReference type="Proteomes" id="UP000033874"/>
    </source>
</evidence>
<feature type="transmembrane region" description="Helical" evidence="1">
    <location>
        <begin position="24"/>
        <end position="57"/>
    </location>
</feature>
<evidence type="ECO:0000256" key="1">
    <source>
        <dbReference type="SAM" id="Phobius"/>
    </source>
</evidence>
<name>A0A0M3ALC4_9SPHN</name>
<accession>A0A0M3ALC4</accession>
<dbReference type="Proteomes" id="UP000033874">
    <property type="component" value="Unassembled WGS sequence"/>
</dbReference>
<reference evidence="2 3" key="1">
    <citation type="submission" date="2015-04" db="EMBL/GenBank/DDBJ databases">
        <title>Genome sequence of aromatic hydrocarbons-degrading Sphingobium chungbukense DJ77.</title>
        <authorList>
            <person name="Kim Y.-C."/>
            <person name="Chae J.-C."/>
        </authorList>
    </citation>
    <scope>NUCLEOTIDE SEQUENCE [LARGE SCALE GENOMIC DNA]</scope>
    <source>
        <strain evidence="2 3">DJ77</strain>
    </source>
</reference>
<keyword evidence="1" id="KW-0472">Membrane</keyword>
<dbReference type="EMBL" id="LBIC01000022">
    <property type="protein sequence ID" value="KKW89349.1"/>
    <property type="molecule type" value="Genomic_DNA"/>
</dbReference>
<proteinExistence type="predicted"/>
<keyword evidence="1" id="KW-1133">Transmembrane helix</keyword>
<dbReference type="PATRIC" id="fig|56193.3.peg.5457"/>
<keyword evidence="3" id="KW-1185">Reference proteome</keyword>
<organism evidence="2 3">
    <name type="scientific">Sphingobium chungbukense</name>
    <dbReference type="NCBI Taxonomy" id="56193"/>
    <lineage>
        <taxon>Bacteria</taxon>
        <taxon>Pseudomonadati</taxon>
        <taxon>Pseudomonadota</taxon>
        <taxon>Alphaproteobacteria</taxon>
        <taxon>Sphingomonadales</taxon>
        <taxon>Sphingomonadaceae</taxon>
        <taxon>Sphingobium</taxon>
    </lineage>
</organism>
<evidence type="ECO:0000313" key="2">
    <source>
        <dbReference type="EMBL" id="KKW89349.1"/>
    </source>
</evidence>
<comment type="caution">
    <text evidence="2">The sequence shown here is derived from an EMBL/GenBank/DDBJ whole genome shotgun (WGS) entry which is preliminary data.</text>
</comment>